<feature type="compositionally biased region" description="Basic and acidic residues" evidence="1">
    <location>
        <begin position="38"/>
        <end position="56"/>
    </location>
</feature>
<feature type="region of interest" description="Disordered" evidence="1">
    <location>
        <begin position="132"/>
        <end position="160"/>
    </location>
</feature>
<dbReference type="KEGG" id="pfj:MYCFIDRAFT_179088"/>
<sequence length="373" mass="42033">MRQHALEYAPAGFHATGYGSGDQRQIHHQSQMQFQDPHLHTHDMHPNKRRKLDPESTQKTMIARALTRAEDTHRKSNATWPAVPPPDINLPQFVNPRDLMLHPVIPRPEFSWDNKFLFSSRDFEKNEVVPLRPLGSRQQPPPSNLQPIPNPPPRKNTNAPSKIVVLPGIIGIDPTTAIPSPSPQTIPALFSKSDDTAPPSQSRFLPATMPLPTRRDSGAQIPFDESKTRPIPRNRNPTQSITSNTSDSGSIYTDHSKTPPPPPESSNPKTPPSSPPPPPPNPQPKKKKNKNPTTTHNRRPPTSLPPHITFQPGTAPIPSEISTLVTHLKRLPRKNNNNNFPQRTALRKFSDFDSRYGVLKRSSILWKEWWEWE</sequence>
<feature type="compositionally biased region" description="Pro residues" evidence="1">
    <location>
        <begin position="139"/>
        <end position="154"/>
    </location>
</feature>
<feature type="compositionally biased region" description="Pro residues" evidence="1">
    <location>
        <begin position="258"/>
        <end position="283"/>
    </location>
</feature>
<accession>M2ZEK7</accession>
<organism evidence="2 3">
    <name type="scientific">Pseudocercospora fijiensis (strain CIRAD86)</name>
    <name type="common">Black leaf streak disease fungus</name>
    <name type="synonym">Mycosphaerella fijiensis</name>
    <dbReference type="NCBI Taxonomy" id="383855"/>
    <lineage>
        <taxon>Eukaryota</taxon>
        <taxon>Fungi</taxon>
        <taxon>Dikarya</taxon>
        <taxon>Ascomycota</taxon>
        <taxon>Pezizomycotina</taxon>
        <taxon>Dothideomycetes</taxon>
        <taxon>Dothideomycetidae</taxon>
        <taxon>Mycosphaerellales</taxon>
        <taxon>Mycosphaerellaceae</taxon>
        <taxon>Pseudocercospora</taxon>
    </lineage>
</organism>
<dbReference type="VEuPathDB" id="FungiDB:MYCFIDRAFT_179088"/>
<keyword evidence="3" id="KW-1185">Reference proteome</keyword>
<feature type="region of interest" description="Disordered" evidence="1">
    <location>
        <begin position="175"/>
        <end position="317"/>
    </location>
</feature>
<gene>
    <name evidence="2" type="ORF">MYCFIDRAFT_179088</name>
</gene>
<dbReference type="AlphaFoldDB" id="M2ZEK7"/>
<feature type="compositionally biased region" description="Polar residues" evidence="1">
    <location>
        <begin position="235"/>
        <end position="253"/>
    </location>
</feature>
<dbReference type="HOGENOM" id="CLU_742121_0_0_1"/>
<evidence type="ECO:0000313" key="2">
    <source>
        <dbReference type="EMBL" id="EME77569.1"/>
    </source>
</evidence>
<evidence type="ECO:0000256" key="1">
    <source>
        <dbReference type="SAM" id="MobiDB-lite"/>
    </source>
</evidence>
<protein>
    <submittedName>
        <fullName evidence="2">Uncharacterized protein</fullName>
    </submittedName>
</protein>
<dbReference type="RefSeq" id="XP_007931387.1">
    <property type="nucleotide sequence ID" value="XM_007933196.1"/>
</dbReference>
<dbReference type="EMBL" id="KB446564">
    <property type="protein sequence ID" value="EME77569.1"/>
    <property type="molecule type" value="Genomic_DNA"/>
</dbReference>
<feature type="region of interest" description="Disordered" evidence="1">
    <location>
        <begin position="1"/>
        <end position="33"/>
    </location>
</feature>
<proteinExistence type="predicted"/>
<dbReference type="OrthoDB" id="3649537at2759"/>
<feature type="region of interest" description="Disordered" evidence="1">
    <location>
        <begin position="38"/>
        <end position="57"/>
    </location>
</feature>
<evidence type="ECO:0000313" key="3">
    <source>
        <dbReference type="Proteomes" id="UP000016932"/>
    </source>
</evidence>
<dbReference type="Proteomes" id="UP000016932">
    <property type="component" value="Unassembled WGS sequence"/>
</dbReference>
<reference evidence="2 3" key="1">
    <citation type="journal article" date="2012" name="PLoS Pathog.">
        <title>Diverse lifestyles and strategies of plant pathogenesis encoded in the genomes of eighteen Dothideomycetes fungi.</title>
        <authorList>
            <person name="Ohm R.A."/>
            <person name="Feau N."/>
            <person name="Henrissat B."/>
            <person name="Schoch C.L."/>
            <person name="Horwitz B.A."/>
            <person name="Barry K.W."/>
            <person name="Condon B.J."/>
            <person name="Copeland A.C."/>
            <person name="Dhillon B."/>
            <person name="Glaser F."/>
            <person name="Hesse C.N."/>
            <person name="Kosti I."/>
            <person name="LaButti K."/>
            <person name="Lindquist E.A."/>
            <person name="Lucas S."/>
            <person name="Salamov A.A."/>
            <person name="Bradshaw R.E."/>
            <person name="Ciuffetti L."/>
            <person name="Hamelin R.C."/>
            <person name="Kema G.H.J."/>
            <person name="Lawrence C."/>
            <person name="Scott J.A."/>
            <person name="Spatafora J.W."/>
            <person name="Turgeon B.G."/>
            <person name="de Wit P.J.G.M."/>
            <person name="Zhong S."/>
            <person name="Goodwin S.B."/>
            <person name="Grigoriev I.V."/>
        </authorList>
    </citation>
    <scope>NUCLEOTIDE SEQUENCE [LARGE SCALE GENOMIC DNA]</scope>
    <source>
        <strain evidence="2 3">CIRAD86</strain>
    </source>
</reference>
<name>M2ZEK7_PSEFD</name>
<dbReference type="GeneID" id="19334049"/>